<dbReference type="InterPro" id="IPR000668">
    <property type="entry name" value="Peptidase_C1A_C"/>
</dbReference>
<evidence type="ECO:0008006" key="6">
    <source>
        <dbReference type="Google" id="ProtNLM"/>
    </source>
</evidence>
<evidence type="ECO:0000313" key="4">
    <source>
        <dbReference type="EMBL" id="PQA55473.1"/>
    </source>
</evidence>
<dbReference type="AlphaFoldDB" id="A0A2S7IHR3"/>
<gene>
    <name evidence="4" type="ORF">C5O19_18805</name>
</gene>
<evidence type="ECO:0000259" key="3">
    <source>
        <dbReference type="Pfam" id="PF14326"/>
    </source>
</evidence>
<dbReference type="EMBL" id="PTRA01000004">
    <property type="protein sequence ID" value="PQA55473.1"/>
    <property type="molecule type" value="Genomic_DNA"/>
</dbReference>
<dbReference type="InterPro" id="IPR038765">
    <property type="entry name" value="Papain-like_cys_pep_sf"/>
</dbReference>
<keyword evidence="1" id="KW-0732">Signal</keyword>
<reference evidence="5" key="1">
    <citation type="submission" date="2018-02" db="EMBL/GenBank/DDBJ databases">
        <title>Genome sequencing of Solimonas sp. HR-BB.</title>
        <authorList>
            <person name="Lee Y."/>
            <person name="Jeon C.O."/>
        </authorList>
    </citation>
    <scope>NUCLEOTIDE SEQUENCE [LARGE SCALE GENOMIC DNA]</scope>
    <source>
        <strain evidence="5">HR-U</strain>
    </source>
</reference>
<name>A0A2S7IHR3_9BACT</name>
<organism evidence="4 5">
    <name type="scientific">Siphonobacter curvatus</name>
    <dbReference type="NCBI Taxonomy" id="2094562"/>
    <lineage>
        <taxon>Bacteria</taxon>
        <taxon>Pseudomonadati</taxon>
        <taxon>Bacteroidota</taxon>
        <taxon>Cytophagia</taxon>
        <taxon>Cytophagales</taxon>
        <taxon>Cytophagaceae</taxon>
        <taxon>Siphonobacter</taxon>
    </lineage>
</organism>
<dbReference type="Pfam" id="PF00112">
    <property type="entry name" value="Peptidase_C1"/>
    <property type="match status" value="1"/>
</dbReference>
<evidence type="ECO:0000313" key="5">
    <source>
        <dbReference type="Proteomes" id="UP000239590"/>
    </source>
</evidence>
<dbReference type="InterPro" id="IPR025493">
    <property type="entry name" value="DUF4384"/>
</dbReference>
<evidence type="ECO:0000256" key="1">
    <source>
        <dbReference type="SAM" id="SignalP"/>
    </source>
</evidence>
<accession>A0A2S7IHR3</accession>
<dbReference type="GO" id="GO:0006508">
    <property type="term" value="P:proteolysis"/>
    <property type="evidence" value="ECO:0007669"/>
    <property type="project" value="InterPro"/>
</dbReference>
<feature type="domain" description="DUF4384" evidence="3">
    <location>
        <begin position="333"/>
        <end position="408"/>
    </location>
</feature>
<dbReference type="Gene3D" id="3.90.70.10">
    <property type="entry name" value="Cysteine proteinases"/>
    <property type="match status" value="1"/>
</dbReference>
<sequence length="472" mass="52254">MRKALLLALVLSLNTVVAQKKYPTGLKFDDAAYEKFPLKAVLTKDSYDHLAKRISYEAYVPPVMNQGEGYSTCVGFASTYYLRTMLDNIRKRHASNQAAAFSPSYTYDKIKAPTDLECKEGSRLVDALSSLKTYGAPQYEAFPYPNCGNTTKDLDELASTHKIRDVIRLFGLLAPAAQKTLAIKKALNEGYPVVIGMQTPLSFFATQTVWQPAPGDERMPREGGHALCVIGYDDAQYGGAFRIVNSWGSDWADHGYCWVKYQDLARFTWEAYQAFPDLTVPIAETTVALKGQMELRLREGGQLQAQRSLQKGLVVSNDPRELTLYRTTESHSSGTAFKALVNTSEQAYVYMIGTDTTFRMSQLFPYAPGISSALGPHTTVAYPADHKSITLDDTKGTDYLIVLFSKKPLTFNTILSQLQQGSGNLTDRLQQALQDELIPTAQIKYRTDAVGFEVDPKAVGSVVPLVVAIDHQ</sequence>
<feature type="chain" id="PRO_5015609251" description="Cysteine protease" evidence="1">
    <location>
        <begin position="19"/>
        <end position="472"/>
    </location>
</feature>
<feature type="domain" description="Peptidase C1A papain C-terminal" evidence="2">
    <location>
        <begin position="59"/>
        <end position="261"/>
    </location>
</feature>
<dbReference type="GO" id="GO:0008234">
    <property type="term" value="F:cysteine-type peptidase activity"/>
    <property type="evidence" value="ECO:0007669"/>
    <property type="project" value="InterPro"/>
</dbReference>
<dbReference type="OrthoDB" id="3648721at2"/>
<protein>
    <recommendedName>
        <fullName evidence="6">Cysteine protease</fullName>
    </recommendedName>
</protein>
<dbReference type="CDD" id="cd02619">
    <property type="entry name" value="Peptidase_C1"/>
    <property type="match status" value="1"/>
</dbReference>
<feature type="signal peptide" evidence="1">
    <location>
        <begin position="1"/>
        <end position="18"/>
    </location>
</feature>
<proteinExistence type="predicted"/>
<dbReference type="Pfam" id="PF14326">
    <property type="entry name" value="DUF4384"/>
    <property type="match status" value="1"/>
</dbReference>
<keyword evidence="5" id="KW-1185">Reference proteome</keyword>
<dbReference type="SUPFAM" id="SSF54001">
    <property type="entry name" value="Cysteine proteinases"/>
    <property type="match status" value="1"/>
</dbReference>
<dbReference type="RefSeq" id="WP_104714942.1">
    <property type="nucleotide sequence ID" value="NZ_PTRA01000004.1"/>
</dbReference>
<comment type="caution">
    <text evidence="4">The sequence shown here is derived from an EMBL/GenBank/DDBJ whole genome shotgun (WGS) entry which is preliminary data.</text>
</comment>
<evidence type="ECO:0000259" key="2">
    <source>
        <dbReference type="Pfam" id="PF00112"/>
    </source>
</evidence>
<dbReference type="Proteomes" id="UP000239590">
    <property type="component" value="Unassembled WGS sequence"/>
</dbReference>